<dbReference type="InterPro" id="IPR036936">
    <property type="entry name" value="CRIB_dom_sf"/>
</dbReference>
<dbReference type="Gene3D" id="3.90.810.10">
    <property type="entry name" value="CRIB domain"/>
    <property type="match status" value="1"/>
</dbReference>
<evidence type="ECO:0000256" key="1">
    <source>
        <dbReference type="SAM" id="MobiDB-lite"/>
    </source>
</evidence>
<dbReference type="EMBL" id="CAJEWN010000406">
    <property type="protein sequence ID" value="CAD2181614.1"/>
    <property type="molecule type" value="Genomic_DNA"/>
</dbReference>
<accession>A0A6V7W3P3</accession>
<gene>
    <name evidence="2" type="ORF">MENT_LOCUS33773</name>
</gene>
<name>A0A6V7W3P3_MELEN</name>
<dbReference type="OrthoDB" id="8963340at2759"/>
<protein>
    <submittedName>
        <fullName evidence="2">Uncharacterized protein</fullName>
    </submittedName>
</protein>
<reference evidence="2 3" key="1">
    <citation type="submission" date="2020-08" db="EMBL/GenBank/DDBJ databases">
        <authorList>
            <person name="Koutsovoulos G."/>
            <person name="Danchin GJ E."/>
        </authorList>
    </citation>
    <scope>NUCLEOTIDE SEQUENCE [LARGE SCALE GENOMIC DNA]</scope>
</reference>
<dbReference type="Proteomes" id="UP000580250">
    <property type="component" value="Unassembled WGS sequence"/>
</dbReference>
<feature type="region of interest" description="Disordered" evidence="1">
    <location>
        <begin position="1"/>
        <end position="72"/>
    </location>
</feature>
<comment type="caution">
    <text evidence="2">The sequence shown here is derived from an EMBL/GenBank/DDBJ whole genome shotgun (WGS) entry which is preliminary data.</text>
</comment>
<organism evidence="2 3">
    <name type="scientific">Meloidogyne enterolobii</name>
    <name type="common">Root-knot nematode worm</name>
    <name type="synonym">Meloidogyne mayaguensis</name>
    <dbReference type="NCBI Taxonomy" id="390850"/>
    <lineage>
        <taxon>Eukaryota</taxon>
        <taxon>Metazoa</taxon>
        <taxon>Ecdysozoa</taxon>
        <taxon>Nematoda</taxon>
        <taxon>Chromadorea</taxon>
        <taxon>Rhabditida</taxon>
        <taxon>Tylenchina</taxon>
        <taxon>Tylenchomorpha</taxon>
        <taxon>Tylenchoidea</taxon>
        <taxon>Meloidogynidae</taxon>
        <taxon>Meloidogyninae</taxon>
        <taxon>Meloidogyne</taxon>
    </lineage>
</organism>
<feature type="compositionally biased region" description="Polar residues" evidence="1">
    <location>
        <begin position="1"/>
        <end position="10"/>
    </location>
</feature>
<feature type="compositionally biased region" description="Gly residues" evidence="1">
    <location>
        <begin position="25"/>
        <end position="36"/>
    </location>
</feature>
<sequence>MMEQIKQGTSLKHVDQATVEQNRRSGGGLQDFGGIAGALARALEERRKNIQPDDSSDSSSDSSTDSEWGEDS</sequence>
<feature type="compositionally biased region" description="Basic and acidic residues" evidence="1">
    <location>
        <begin position="42"/>
        <end position="51"/>
    </location>
</feature>
<evidence type="ECO:0000313" key="2">
    <source>
        <dbReference type="EMBL" id="CAD2181614.1"/>
    </source>
</evidence>
<dbReference type="AlphaFoldDB" id="A0A6V7W3P3"/>
<evidence type="ECO:0000313" key="3">
    <source>
        <dbReference type="Proteomes" id="UP000580250"/>
    </source>
</evidence>
<proteinExistence type="predicted"/>
<feature type="compositionally biased region" description="Low complexity" evidence="1">
    <location>
        <begin position="57"/>
        <end position="66"/>
    </location>
</feature>